<comment type="caution">
    <text evidence="1">The sequence shown here is derived from an EMBL/GenBank/DDBJ whole genome shotgun (WGS) entry which is preliminary data.</text>
</comment>
<proteinExistence type="predicted"/>
<accession>A0A8T0A3J7</accession>
<protein>
    <submittedName>
        <fullName evidence="1">Uncharacterized protein</fullName>
    </submittedName>
</protein>
<organism evidence="1 2">
    <name type="scientific">Meloidogyne graminicola</name>
    <dbReference type="NCBI Taxonomy" id="189291"/>
    <lineage>
        <taxon>Eukaryota</taxon>
        <taxon>Metazoa</taxon>
        <taxon>Ecdysozoa</taxon>
        <taxon>Nematoda</taxon>
        <taxon>Chromadorea</taxon>
        <taxon>Rhabditida</taxon>
        <taxon>Tylenchina</taxon>
        <taxon>Tylenchomorpha</taxon>
        <taxon>Tylenchoidea</taxon>
        <taxon>Meloidogynidae</taxon>
        <taxon>Meloidogyninae</taxon>
        <taxon>Meloidogyne</taxon>
    </lineage>
</organism>
<gene>
    <name evidence="1" type="ORF">Mgra_00000422</name>
</gene>
<dbReference type="OrthoDB" id="422206at2759"/>
<dbReference type="Proteomes" id="UP000605970">
    <property type="component" value="Unassembled WGS sequence"/>
</dbReference>
<name>A0A8T0A3J7_9BILA</name>
<sequence>MMDSDLLSQVLNCIENLSPTKRYSFIGAVLLADDQTVKFFDYLKINKIEFNSNHLEYICRIALATKNPKVIEPIVDMPDFIKRSLPLLAMLYENLALIYGKTEQLERLEWLWHFILDRKRHRGRDIAHFRFALNRIAHFYRCANKRLPKELSATLSRLDNLTLIVKNKNKKG</sequence>
<dbReference type="EMBL" id="JABEBT010000002">
    <property type="protein sequence ID" value="KAF7639978.1"/>
    <property type="molecule type" value="Genomic_DNA"/>
</dbReference>
<dbReference type="AlphaFoldDB" id="A0A8T0A3J7"/>
<evidence type="ECO:0000313" key="1">
    <source>
        <dbReference type="EMBL" id="KAF7639978.1"/>
    </source>
</evidence>
<keyword evidence="2" id="KW-1185">Reference proteome</keyword>
<evidence type="ECO:0000313" key="2">
    <source>
        <dbReference type="Proteomes" id="UP000605970"/>
    </source>
</evidence>
<reference evidence="1" key="1">
    <citation type="journal article" date="2020" name="Ecol. Evol.">
        <title>Genome structure and content of the rice root-knot nematode (Meloidogyne graminicola).</title>
        <authorList>
            <person name="Phan N.T."/>
            <person name="Danchin E.G.J."/>
            <person name="Klopp C."/>
            <person name="Perfus-Barbeoch L."/>
            <person name="Kozlowski D.K."/>
            <person name="Koutsovoulos G.D."/>
            <person name="Lopez-Roques C."/>
            <person name="Bouchez O."/>
            <person name="Zahm M."/>
            <person name="Besnard G."/>
            <person name="Bellafiore S."/>
        </authorList>
    </citation>
    <scope>NUCLEOTIDE SEQUENCE</scope>
    <source>
        <strain evidence="1">VN-18</strain>
    </source>
</reference>